<sequence length="136" mass="15852">MEKIFLREDLSPKDKLLTCLFWATRKTIREVGCAPLRINEIKTSTKIYKPHGKKLLKLSPPILENIIDDMRNGRTVSFELSMGEESLKVYIDDRSFAVASKRTEDLEKEITDKIGEEMKRKKPDFCQTFMPKIMPQ</sequence>
<dbReference type="EMBL" id="QLOE01000008">
    <property type="protein sequence ID" value="RAO78780.1"/>
    <property type="molecule type" value="Genomic_DNA"/>
</dbReference>
<organism evidence="1 2">
    <name type="scientific">Methanothermobacter tenebrarum</name>
    <dbReference type="NCBI Taxonomy" id="680118"/>
    <lineage>
        <taxon>Archaea</taxon>
        <taxon>Methanobacteriati</taxon>
        <taxon>Methanobacteriota</taxon>
        <taxon>Methanomada group</taxon>
        <taxon>Methanobacteria</taxon>
        <taxon>Methanobacteriales</taxon>
        <taxon>Methanobacteriaceae</taxon>
        <taxon>Methanothermobacter</taxon>
    </lineage>
</organism>
<proteinExistence type="predicted"/>
<dbReference type="RefSeq" id="WP_112094297.1">
    <property type="nucleotide sequence ID" value="NZ_QLOE01000008.1"/>
</dbReference>
<reference evidence="1 2" key="1">
    <citation type="submission" date="2018-06" db="EMBL/GenBank/DDBJ databases">
        <title>Draft genome sequence of hyperthermophilic methanogen Methanothermobacter tenebrarum sp. MCM-B 1447.</title>
        <authorList>
            <person name="Pore S.D."/>
            <person name="Dagar S."/>
            <person name="Dhakephalkar P.K."/>
        </authorList>
    </citation>
    <scope>NUCLEOTIDE SEQUENCE [LARGE SCALE GENOMIC DNA]</scope>
    <source>
        <strain evidence="1 2">MCM B 1447</strain>
    </source>
</reference>
<evidence type="ECO:0000313" key="1">
    <source>
        <dbReference type="EMBL" id="RAO78780.1"/>
    </source>
</evidence>
<accession>A0A328PAX4</accession>
<protein>
    <submittedName>
        <fullName evidence="1">Uncharacterized protein</fullName>
    </submittedName>
</protein>
<dbReference type="AlphaFoldDB" id="A0A328PAX4"/>
<dbReference type="OrthoDB" id="81109at2157"/>
<gene>
    <name evidence="1" type="ORF">DPC56_06655</name>
</gene>
<name>A0A328PAX4_9EURY</name>
<evidence type="ECO:0000313" key="2">
    <source>
        <dbReference type="Proteomes" id="UP000249782"/>
    </source>
</evidence>
<dbReference type="Proteomes" id="UP000249782">
    <property type="component" value="Unassembled WGS sequence"/>
</dbReference>
<keyword evidence="2" id="KW-1185">Reference proteome</keyword>
<comment type="caution">
    <text evidence="1">The sequence shown here is derived from an EMBL/GenBank/DDBJ whole genome shotgun (WGS) entry which is preliminary data.</text>
</comment>